<keyword evidence="2" id="KW-1185">Reference proteome</keyword>
<accession>A0A0A2M6P8</accession>
<protein>
    <submittedName>
        <fullName evidence="1">Uncharacterized protein</fullName>
    </submittedName>
</protein>
<organism evidence="1 2">
    <name type="scientific">Flavobacterium rivuli WB 3.3-2 = DSM 21788</name>
    <dbReference type="NCBI Taxonomy" id="1121895"/>
    <lineage>
        <taxon>Bacteria</taxon>
        <taxon>Pseudomonadati</taxon>
        <taxon>Bacteroidota</taxon>
        <taxon>Flavobacteriia</taxon>
        <taxon>Flavobacteriales</taxon>
        <taxon>Flavobacteriaceae</taxon>
        <taxon>Flavobacterium</taxon>
    </lineage>
</organism>
<evidence type="ECO:0000313" key="1">
    <source>
        <dbReference type="EMBL" id="KGO87108.1"/>
    </source>
</evidence>
<name>A0A0A2M6P8_9FLAO</name>
<sequence>MNNLLVQLRVNSKLDNTNDNDSRDLKIVRSLLEKIHLNVVDLIKYEYESSHDLNDGERNNRPALYNDETIVYVRLAVEPENETFFQDDGHNLLKYIGDALDFRPSRVLNYTERLDNGFTETTIQITIGEIIDGIAHNK</sequence>
<dbReference type="AlphaFoldDB" id="A0A0A2M6P8"/>
<reference evidence="1 2" key="1">
    <citation type="submission" date="2013-09" db="EMBL/GenBank/DDBJ databases">
        <authorList>
            <person name="Zeng Z."/>
            <person name="Chen C."/>
        </authorList>
    </citation>
    <scope>NUCLEOTIDE SEQUENCE [LARGE SCALE GENOMIC DNA]</scope>
    <source>
        <strain evidence="1 2">WB 3.3-2</strain>
    </source>
</reference>
<dbReference type="EMBL" id="JRLX01000006">
    <property type="protein sequence ID" value="KGO87108.1"/>
    <property type="molecule type" value="Genomic_DNA"/>
</dbReference>
<evidence type="ECO:0000313" key="2">
    <source>
        <dbReference type="Proteomes" id="UP000030152"/>
    </source>
</evidence>
<proteinExistence type="predicted"/>
<gene>
    <name evidence="1" type="ORF">Q765_07855</name>
</gene>
<dbReference type="RefSeq" id="WP_020213048.1">
    <property type="nucleotide sequence ID" value="NZ_JRLX01000006.1"/>
</dbReference>
<comment type="caution">
    <text evidence="1">The sequence shown here is derived from an EMBL/GenBank/DDBJ whole genome shotgun (WGS) entry which is preliminary data.</text>
</comment>
<dbReference type="Proteomes" id="UP000030152">
    <property type="component" value="Unassembled WGS sequence"/>
</dbReference>